<keyword evidence="6" id="KW-0645">Protease</keyword>
<dbReference type="GO" id="GO:0004177">
    <property type="term" value="F:aminopeptidase activity"/>
    <property type="evidence" value="ECO:0007669"/>
    <property type="project" value="UniProtKB-KW"/>
</dbReference>
<comment type="cofactor">
    <cofactor evidence="2">
        <name>Zn(2+)</name>
        <dbReference type="ChEBI" id="CHEBI:29105"/>
    </cofactor>
</comment>
<dbReference type="SMR" id="A2G9G4"/>
<evidence type="ECO:0000313" key="12">
    <source>
        <dbReference type="Proteomes" id="UP000001542"/>
    </source>
</evidence>
<keyword evidence="8" id="KW-0378">Hydrolase</keyword>
<evidence type="ECO:0000256" key="7">
    <source>
        <dbReference type="ARBA" id="ARBA00022723"/>
    </source>
</evidence>
<reference evidence="11" key="2">
    <citation type="journal article" date="2007" name="Science">
        <title>Draft genome sequence of the sexually transmitted pathogen Trichomonas vaginalis.</title>
        <authorList>
            <person name="Carlton J.M."/>
            <person name="Hirt R.P."/>
            <person name="Silva J.C."/>
            <person name="Delcher A.L."/>
            <person name="Schatz M."/>
            <person name="Zhao Q."/>
            <person name="Wortman J.R."/>
            <person name="Bidwell S.L."/>
            <person name="Alsmark U.C.M."/>
            <person name="Besteiro S."/>
            <person name="Sicheritz-Ponten T."/>
            <person name="Noel C.J."/>
            <person name="Dacks J.B."/>
            <person name="Foster P.G."/>
            <person name="Simillion C."/>
            <person name="Van de Peer Y."/>
            <person name="Miranda-Saavedra D."/>
            <person name="Barton G.J."/>
            <person name="Westrop G.D."/>
            <person name="Mueller S."/>
            <person name="Dessi D."/>
            <person name="Fiori P.L."/>
            <person name="Ren Q."/>
            <person name="Paulsen I."/>
            <person name="Zhang H."/>
            <person name="Bastida-Corcuera F.D."/>
            <person name="Simoes-Barbosa A."/>
            <person name="Brown M.T."/>
            <person name="Hayes R.D."/>
            <person name="Mukherjee M."/>
            <person name="Okumura C.Y."/>
            <person name="Schneider R."/>
            <person name="Smith A.J."/>
            <person name="Vanacova S."/>
            <person name="Villalvazo M."/>
            <person name="Haas B.J."/>
            <person name="Pertea M."/>
            <person name="Feldblyum T.V."/>
            <person name="Utterback T.R."/>
            <person name="Shu C.L."/>
            <person name="Osoegawa K."/>
            <person name="de Jong P.J."/>
            <person name="Hrdy I."/>
            <person name="Horvathova L."/>
            <person name="Zubacova Z."/>
            <person name="Dolezal P."/>
            <person name="Malik S.B."/>
            <person name="Logsdon J.M. Jr."/>
            <person name="Henze K."/>
            <person name="Gupta A."/>
            <person name="Wang C.C."/>
            <person name="Dunne R.L."/>
            <person name="Upcroft J.A."/>
            <person name="Upcroft P."/>
            <person name="White O."/>
            <person name="Salzberg S.L."/>
            <person name="Tang P."/>
            <person name="Chiu C.-H."/>
            <person name="Lee Y.-S."/>
            <person name="Embley T.M."/>
            <person name="Coombs G.H."/>
            <person name="Mottram J.C."/>
            <person name="Tachezy J."/>
            <person name="Fraser-Liggett C.M."/>
            <person name="Johnson P.J."/>
        </authorList>
    </citation>
    <scope>NUCLEOTIDE SEQUENCE [LARGE SCALE GENOMIC DNA]</scope>
    <source>
        <strain evidence="11">G3</strain>
    </source>
</reference>
<dbReference type="VEuPathDB" id="TrichDB:TVAG_273110"/>
<dbReference type="KEGG" id="tva:4743847"/>
<keyword evidence="7" id="KW-0479">Metal-binding</keyword>
<evidence type="ECO:0000256" key="6">
    <source>
        <dbReference type="ARBA" id="ARBA00022670"/>
    </source>
</evidence>
<evidence type="ECO:0000256" key="8">
    <source>
        <dbReference type="ARBA" id="ARBA00022801"/>
    </source>
</evidence>
<evidence type="ECO:0000256" key="1">
    <source>
        <dbReference type="ARBA" id="ARBA00001335"/>
    </source>
</evidence>
<dbReference type="PANTHER" id="PTHR28570">
    <property type="entry name" value="ASPARTYL AMINOPEPTIDASE"/>
    <property type="match status" value="1"/>
</dbReference>
<dbReference type="SUPFAM" id="SSF53187">
    <property type="entry name" value="Zn-dependent exopeptidases"/>
    <property type="match status" value="1"/>
</dbReference>
<dbReference type="GO" id="GO:0006508">
    <property type="term" value="P:proteolysis"/>
    <property type="evidence" value="ECO:0007669"/>
    <property type="project" value="UniProtKB-KW"/>
</dbReference>
<name>A2G9G4_TRIV3</name>
<evidence type="ECO:0000256" key="4">
    <source>
        <dbReference type="ARBA" id="ARBA00011965"/>
    </source>
</evidence>
<evidence type="ECO:0000256" key="10">
    <source>
        <dbReference type="ARBA" id="ARBA00023049"/>
    </source>
</evidence>
<comment type="similarity">
    <text evidence="3">Belongs to the peptidase M18 family.</text>
</comment>
<evidence type="ECO:0000256" key="2">
    <source>
        <dbReference type="ARBA" id="ARBA00001947"/>
    </source>
</evidence>
<dbReference type="RefSeq" id="XP_001299134.1">
    <property type="nucleotide sequence ID" value="XM_001299133.1"/>
</dbReference>
<dbReference type="EMBL" id="DS114709">
    <property type="protein sequence ID" value="EAX86204.1"/>
    <property type="molecule type" value="Genomic_DNA"/>
</dbReference>
<dbReference type="EC" id="3.4.11.21" evidence="4"/>
<dbReference type="PANTHER" id="PTHR28570:SF3">
    <property type="entry name" value="ASPARTYL AMINOPEPTIDASE"/>
    <property type="match status" value="1"/>
</dbReference>
<keyword evidence="10" id="KW-0482">Metalloprotease</keyword>
<organism evidence="11 12">
    <name type="scientific">Trichomonas vaginalis (strain ATCC PRA-98 / G3)</name>
    <dbReference type="NCBI Taxonomy" id="412133"/>
    <lineage>
        <taxon>Eukaryota</taxon>
        <taxon>Metamonada</taxon>
        <taxon>Parabasalia</taxon>
        <taxon>Trichomonadida</taxon>
        <taxon>Trichomonadidae</taxon>
        <taxon>Trichomonas</taxon>
    </lineage>
</organism>
<dbReference type="GO" id="GO:0008237">
    <property type="term" value="F:metallopeptidase activity"/>
    <property type="evidence" value="ECO:0007669"/>
    <property type="project" value="UniProtKB-KW"/>
</dbReference>
<dbReference type="GO" id="GO:0008270">
    <property type="term" value="F:zinc ion binding"/>
    <property type="evidence" value="ECO:0007669"/>
    <property type="project" value="InterPro"/>
</dbReference>
<evidence type="ECO:0000256" key="3">
    <source>
        <dbReference type="ARBA" id="ARBA00008290"/>
    </source>
</evidence>
<comment type="catalytic activity">
    <reaction evidence="1">
        <text>Release of an N-terminal aspartate or glutamate from a peptide, with a preference for aspartate.</text>
        <dbReference type="EC" id="3.4.11.21"/>
    </reaction>
</comment>
<protein>
    <recommendedName>
        <fullName evidence="4">aspartyl aminopeptidase</fullName>
        <ecNumber evidence="4">3.4.11.21</ecNumber>
    </recommendedName>
</protein>
<dbReference type="OrthoDB" id="9880441at2759"/>
<dbReference type="InterPro" id="IPR001948">
    <property type="entry name" value="Peptidase_M18"/>
</dbReference>
<reference evidence="11" key="1">
    <citation type="submission" date="2006-10" db="EMBL/GenBank/DDBJ databases">
        <authorList>
            <person name="Amadeo P."/>
            <person name="Zhao Q."/>
            <person name="Wortman J."/>
            <person name="Fraser-Liggett C."/>
            <person name="Carlton J."/>
        </authorList>
    </citation>
    <scope>NUCLEOTIDE SEQUENCE</scope>
    <source>
        <strain evidence="11">G3</strain>
    </source>
</reference>
<dbReference type="AlphaFoldDB" id="A2G9G4"/>
<accession>A2G9G4</accession>
<dbReference type="Gene3D" id="3.40.630.10">
    <property type="entry name" value="Zn peptidases"/>
    <property type="match status" value="1"/>
</dbReference>
<keyword evidence="9" id="KW-0862">Zinc</keyword>
<keyword evidence="12" id="KW-1185">Reference proteome</keyword>
<sequence>MNFDLISELKQCPTIDHFIDFASKLLREAGFQHLSITDPWASIPNKFFVTQDSKNIVIVNQTNTDKQIVFQTDFGKPCFMLKTNNADLSRGFNIVRCGKVALNGFYALKLAGKILYKDSNQIKTKLFIGEQPIAFLPDPQNANIDRENYNPVISLEDSDDVINPDQSTAIYKYIYRYTGVKQSDIIDSELYFIDSDNPIEFGPNKEFIRAFRLNAYSHILFLLHETMNATPKTQSIFTCIYENKDSEADNPFFNSVCNKMNISKDDNMEFVKQNFINDDENVPKFSIEICDKISVYATQSMLRKIMSGQRTHPLLH</sequence>
<dbReference type="GO" id="GO:0005737">
    <property type="term" value="C:cytoplasm"/>
    <property type="evidence" value="ECO:0007669"/>
    <property type="project" value="UniProtKB-ARBA"/>
</dbReference>
<evidence type="ECO:0000256" key="9">
    <source>
        <dbReference type="ARBA" id="ARBA00022833"/>
    </source>
</evidence>
<dbReference type="Pfam" id="PF02127">
    <property type="entry name" value="Peptidase_M18"/>
    <property type="match status" value="1"/>
</dbReference>
<keyword evidence="5" id="KW-0031">Aminopeptidase</keyword>
<evidence type="ECO:0000313" key="11">
    <source>
        <dbReference type="EMBL" id="EAX86204.1"/>
    </source>
</evidence>
<gene>
    <name evidence="11" type="ORF">TVAG_273110</name>
</gene>
<dbReference type="Proteomes" id="UP000001542">
    <property type="component" value="Unassembled WGS sequence"/>
</dbReference>
<dbReference type="InParanoid" id="A2G9G4"/>
<dbReference type="VEuPathDB" id="TrichDB:TVAGG3_0226460"/>
<evidence type="ECO:0000256" key="5">
    <source>
        <dbReference type="ARBA" id="ARBA00022438"/>
    </source>
</evidence>
<proteinExistence type="inferred from homology"/>
<dbReference type="Gene3D" id="2.30.250.10">
    <property type="entry name" value="Aminopeptidase i, Domain 2"/>
    <property type="match status" value="1"/>
</dbReference>
<dbReference type="InterPro" id="IPR023358">
    <property type="entry name" value="Peptidase_M18_dom2"/>
</dbReference>